<proteinExistence type="predicted"/>
<dbReference type="InterPro" id="IPR027417">
    <property type="entry name" value="P-loop_NTPase"/>
</dbReference>
<dbReference type="InterPro" id="IPR015894">
    <property type="entry name" value="Guanylate-bd_N"/>
</dbReference>
<dbReference type="AlphaFoldDB" id="L0AX17"/>
<evidence type="ECO:0000256" key="2">
    <source>
        <dbReference type="SAM" id="Phobius"/>
    </source>
</evidence>
<dbReference type="STRING" id="1537102.L0AX17"/>
<dbReference type="Pfam" id="PF02263">
    <property type="entry name" value="GBP"/>
    <property type="match status" value="2"/>
</dbReference>
<dbReference type="GeneID" id="15803818"/>
<dbReference type="EMBL" id="CP001669">
    <property type="protein sequence ID" value="AFZ79419.1"/>
    <property type="molecule type" value="Genomic_DNA"/>
</dbReference>
<feature type="transmembrane region" description="Helical" evidence="2">
    <location>
        <begin position="1020"/>
        <end position="1040"/>
    </location>
</feature>
<evidence type="ECO:0000313" key="4">
    <source>
        <dbReference type="EMBL" id="AFZ79419.1"/>
    </source>
</evidence>
<name>L0AX17_THEEQ</name>
<keyword evidence="2" id="KW-1133">Transmembrane helix</keyword>
<evidence type="ECO:0000256" key="1">
    <source>
        <dbReference type="SAM" id="Coils"/>
    </source>
</evidence>
<feature type="transmembrane region" description="Helical" evidence="2">
    <location>
        <begin position="1096"/>
        <end position="1118"/>
    </location>
</feature>
<keyword evidence="2" id="KW-0812">Transmembrane</keyword>
<dbReference type="GO" id="GO:0003924">
    <property type="term" value="F:GTPase activity"/>
    <property type="evidence" value="ECO:0007669"/>
    <property type="project" value="InterPro"/>
</dbReference>
<feature type="coiled-coil region" evidence="1">
    <location>
        <begin position="887"/>
        <end position="914"/>
    </location>
</feature>
<dbReference type="Proteomes" id="UP000031512">
    <property type="component" value="Chromosome 1"/>
</dbReference>
<keyword evidence="5" id="KW-1185">Reference proteome</keyword>
<accession>L0AX17</accession>
<organism evidence="4 5">
    <name type="scientific">Theileria equi strain WA</name>
    <dbReference type="NCBI Taxonomy" id="1537102"/>
    <lineage>
        <taxon>Eukaryota</taxon>
        <taxon>Sar</taxon>
        <taxon>Alveolata</taxon>
        <taxon>Apicomplexa</taxon>
        <taxon>Aconoidasida</taxon>
        <taxon>Piroplasmida</taxon>
        <taxon>Theileriidae</taxon>
        <taxon>Theileria</taxon>
    </lineage>
</organism>
<feature type="domain" description="Guanylate-binding protein N-terminal" evidence="3">
    <location>
        <begin position="121"/>
        <end position="197"/>
    </location>
</feature>
<feature type="domain" description="Guanylate-binding protein N-terminal" evidence="3">
    <location>
        <begin position="248"/>
        <end position="317"/>
    </location>
</feature>
<dbReference type="RefSeq" id="XP_004829085.1">
    <property type="nucleotide sequence ID" value="XM_004829028.1"/>
</dbReference>
<dbReference type="SUPFAM" id="SSF52540">
    <property type="entry name" value="P-loop containing nucleoside triphosphate hydrolases"/>
    <property type="match status" value="1"/>
</dbReference>
<dbReference type="KEGG" id="beq:BEWA_022670"/>
<evidence type="ECO:0000259" key="3">
    <source>
        <dbReference type="Pfam" id="PF02263"/>
    </source>
</evidence>
<feature type="transmembrane region" description="Helical" evidence="2">
    <location>
        <begin position="1046"/>
        <end position="1067"/>
    </location>
</feature>
<dbReference type="VEuPathDB" id="PiroplasmaDB:BEWA_022670"/>
<dbReference type="eggNOG" id="KOG2037">
    <property type="taxonomic scope" value="Eukaryota"/>
</dbReference>
<dbReference type="GO" id="GO:0005525">
    <property type="term" value="F:GTP binding"/>
    <property type="evidence" value="ECO:0007669"/>
    <property type="project" value="InterPro"/>
</dbReference>
<keyword evidence="2" id="KW-0472">Membrane</keyword>
<reference evidence="4 5" key="1">
    <citation type="journal article" date="2012" name="BMC Genomics">
        <title>Comparative genomic analysis and phylogenetic position of Theileria equi.</title>
        <authorList>
            <person name="Kappmeyer L.S."/>
            <person name="Thiagarajan M."/>
            <person name="Herndon D.R."/>
            <person name="Ramsay J.D."/>
            <person name="Caler E."/>
            <person name="Djikeng A."/>
            <person name="Gillespie J.J."/>
            <person name="Lau A.O."/>
            <person name="Roalson E.H."/>
            <person name="Silva J.C."/>
            <person name="Silva M.G."/>
            <person name="Suarez C.E."/>
            <person name="Ueti M.W."/>
            <person name="Nene V.M."/>
            <person name="Mealey R.H."/>
            <person name="Knowles D.P."/>
            <person name="Brayton K.A."/>
        </authorList>
    </citation>
    <scope>NUCLEOTIDE SEQUENCE [LARGE SCALE GENOMIC DNA]</scope>
    <source>
        <strain evidence="4 5">WA</strain>
    </source>
</reference>
<dbReference type="Gene3D" id="3.40.50.300">
    <property type="entry name" value="P-loop containing nucleotide triphosphate hydrolases"/>
    <property type="match status" value="1"/>
</dbReference>
<evidence type="ECO:0000313" key="5">
    <source>
        <dbReference type="Proteomes" id="UP000031512"/>
    </source>
</evidence>
<dbReference type="PANTHER" id="PTHR10751">
    <property type="entry name" value="GUANYLATE BINDING PROTEIN"/>
    <property type="match status" value="1"/>
</dbReference>
<gene>
    <name evidence="4" type="ORF">BEWA_022670</name>
</gene>
<dbReference type="OrthoDB" id="2135133at2759"/>
<keyword evidence="1" id="KW-0175">Coiled coil</keyword>
<protein>
    <recommendedName>
        <fullName evidence="3">Guanylate-binding protein N-terminal domain-containing protein</fullName>
    </recommendedName>
</protein>
<sequence length="1139" mass="130619">MQFYGLYAIIHILFSYTRNVEIVTAYESQTDDTHHLNVTGTGEAPGHGRILSKDAFSIRDLDYSITNLSNLPEIPPGEDASALKSSKNTVSNGIPSDFCFAENAGEGKAIELIYPTKNHTEFQINEEALEFLKKIPKPIAVLGVVGSVHVGKSSFLNAFNEHILCGDVSTLSGFPVASSVDPETEGIWMWTVPLKINYNKLKNAMDRLSTHDESFGENFHLISRYVSVFNQEFTHKLSEESVVNANNANVRTVNLIMLDIGGFNSSQSTRKYDEALFSIAATLSSELVYVTNRMINSQHLLDIEALTKSSNLLNLKIYSQYLKHQIDDRPIEHSDGTKDSLTKKGNVESILEMMKNKTLTIMAQDFVQSIDDVNSVKWLHTLLSSFRHDLTPRELSEYINEREVRLKELRNTFSVEAEKNDPSVDYVKRLSSSFKYGIQYLFHSVDCILLPPPANSGGFHSLGQLNKDDISFKYLENLAKYKFKVFSRALNSPRKKLQIVNANDSIPYTFMSGADLVELIKFLIYAINHSLTDNMEEYISTFKYTKLLMYKNDLCDVYRFELLNFISQDTIPVHSDLYEFNKTLLKRIDSIFIDQIQDEISAPDSTRIKDDLSRELTDLYSEAKNLLHNRLTTYCKERILNVNRDFEAYIANIAIPLAPNKLDKHLSDQRKVYQAKLLESINAGGALYSDFEACSLQIAEFNKYIDEYIVKFKEKNGSVLEKMFASACNNALTQYKINCDFSKVENYRKSFSNFKKLSADWKMNSINKFNEELAEFIHVEYLHYTHLSELQKGLDKLEQHSLSQWNSICIREINAISEKYKNAFRGIVSDHITLPSSPDVINVLTLYIRLSATVEISELYCADSDVFRDHYKSFMSSIKDFVDDLYRENYQVILGILEKKFEELEKQLEGLVHSYNIWYNFSTFSYKLALDNISSEDVENLVKNSSQQNLRNKLNLSHLYASQAKLSRVMQNDLNFLQEFKQGKDVQVETEMFIKNIAKHWIKTRVTKKFKPIFKEKKMFAMKIVLGISMILFSIIGLAFYKNKDQFLACLSVFVLGLSTLVGYKTIVVRTSHIVNRCSCVVFGWIAKLLERFGAGYVFTIGFTSAIVLLALFLFYIVRPFNRLLNRIGDRNSKSYVRM</sequence>